<sequence length="121" mass="13042">MVCGHGGGCFGGQFIELTGGDPFVDAGADFLSDENGIAVNGAQAITEFLEASGYFVEVHRFLAFVPLYNVHLYKQSLVMVVLFMMLGLARVGEGTLTLIYRGGKGGFEIRVMIGLILKFSR</sequence>
<evidence type="ECO:0000313" key="1">
    <source>
        <dbReference type="EMBL" id="WVZ21009.1"/>
    </source>
</evidence>
<reference evidence="1 2" key="1">
    <citation type="journal article" date="2023" name="Life. Sci Alliance">
        <title>Evolutionary insights into 3D genome organization and epigenetic landscape of Vigna mungo.</title>
        <authorList>
            <person name="Junaid A."/>
            <person name="Singh B."/>
            <person name="Bhatia S."/>
        </authorList>
    </citation>
    <scope>NUCLEOTIDE SEQUENCE [LARGE SCALE GENOMIC DNA]</scope>
    <source>
        <strain evidence="1">Urdbean</strain>
    </source>
</reference>
<organism evidence="1 2">
    <name type="scientific">Vigna mungo</name>
    <name type="common">Black gram</name>
    <name type="synonym">Phaseolus mungo</name>
    <dbReference type="NCBI Taxonomy" id="3915"/>
    <lineage>
        <taxon>Eukaryota</taxon>
        <taxon>Viridiplantae</taxon>
        <taxon>Streptophyta</taxon>
        <taxon>Embryophyta</taxon>
        <taxon>Tracheophyta</taxon>
        <taxon>Spermatophyta</taxon>
        <taxon>Magnoliopsida</taxon>
        <taxon>eudicotyledons</taxon>
        <taxon>Gunneridae</taxon>
        <taxon>Pentapetalae</taxon>
        <taxon>rosids</taxon>
        <taxon>fabids</taxon>
        <taxon>Fabales</taxon>
        <taxon>Fabaceae</taxon>
        <taxon>Papilionoideae</taxon>
        <taxon>50 kb inversion clade</taxon>
        <taxon>NPAAA clade</taxon>
        <taxon>indigoferoid/millettioid clade</taxon>
        <taxon>Phaseoleae</taxon>
        <taxon>Vigna</taxon>
    </lineage>
</organism>
<evidence type="ECO:0000313" key="2">
    <source>
        <dbReference type="Proteomes" id="UP001374535"/>
    </source>
</evidence>
<accession>A0AAQ3S6B4</accession>
<gene>
    <name evidence="1" type="ORF">V8G54_008331</name>
</gene>
<proteinExistence type="predicted"/>
<dbReference type="EMBL" id="CP144699">
    <property type="protein sequence ID" value="WVZ21009.1"/>
    <property type="molecule type" value="Genomic_DNA"/>
</dbReference>
<name>A0AAQ3S6B4_VIGMU</name>
<keyword evidence="2" id="KW-1185">Reference proteome</keyword>
<protein>
    <submittedName>
        <fullName evidence="1">Uncharacterized protein</fullName>
    </submittedName>
</protein>
<dbReference type="AlphaFoldDB" id="A0AAQ3S6B4"/>
<dbReference type="Proteomes" id="UP001374535">
    <property type="component" value="Chromosome 2"/>
</dbReference>